<dbReference type="InterPro" id="IPR001584">
    <property type="entry name" value="Integrase_cat-core"/>
</dbReference>
<dbReference type="Pfam" id="PF13683">
    <property type="entry name" value="rve_3"/>
    <property type="match status" value="1"/>
</dbReference>
<proteinExistence type="predicted"/>
<organism evidence="3 4">
    <name type="scientific">Pannonibacter tanglangensis</name>
    <dbReference type="NCBI Taxonomy" id="2750084"/>
    <lineage>
        <taxon>Bacteria</taxon>
        <taxon>Pseudomonadati</taxon>
        <taxon>Pseudomonadota</taxon>
        <taxon>Alphaproteobacteria</taxon>
        <taxon>Hyphomicrobiales</taxon>
        <taxon>Stappiaceae</taxon>
        <taxon>Pannonibacter</taxon>
    </lineage>
</organism>
<feature type="region of interest" description="Disordered" evidence="1">
    <location>
        <begin position="62"/>
        <end position="94"/>
    </location>
</feature>
<feature type="compositionally biased region" description="Polar residues" evidence="1">
    <location>
        <begin position="75"/>
        <end position="94"/>
    </location>
</feature>
<comment type="caution">
    <text evidence="3">The sequence shown here is derived from an EMBL/GenBank/DDBJ whole genome shotgun (WGS) entry which is preliminary data.</text>
</comment>
<evidence type="ECO:0000313" key="3">
    <source>
        <dbReference type="EMBL" id="NBN62399.1"/>
    </source>
</evidence>
<evidence type="ECO:0000259" key="2">
    <source>
        <dbReference type="Pfam" id="PF13683"/>
    </source>
</evidence>
<dbReference type="Proteomes" id="UP000541347">
    <property type="component" value="Unassembled WGS sequence"/>
</dbReference>
<dbReference type="EMBL" id="JAABLP010000001">
    <property type="protein sequence ID" value="NBN62399.1"/>
    <property type="molecule type" value="Genomic_DNA"/>
</dbReference>
<name>A0ABW9ZGW2_9HYPH</name>
<gene>
    <name evidence="3" type="ORF">GWI71_01775</name>
</gene>
<evidence type="ECO:0000313" key="4">
    <source>
        <dbReference type="Proteomes" id="UP000541347"/>
    </source>
</evidence>
<feature type="domain" description="Integrase catalytic" evidence="2">
    <location>
        <begin position="1"/>
        <end position="39"/>
    </location>
</feature>
<reference evidence="3 4" key="1">
    <citation type="submission" date="2020-01" db="EMBL/GenBank/DDBJ databases">
        <authorList>
            <person name="Peng S.Y."/>
            <person name="Li J."/>
            <person name="Wang M."/>
            <person name="Wang L."/>
            <person name="Wang C.Q."/>
            <person name="Wang J.R."/>
        </authorList>
    </citation>
    <scope>NUCLEOTIDE SEQUENCE [LARGE SCALE GENOMIC DNA]</scope>
    <source>
        <strain evidence="3 4">XCT-34</strain>
    </source>
</reference>
<evidence type="ECO:0000256" key="1">
    <source>
        <dbReference type="SAM" id="MobiDB-lite"/>
    </source>
</evidence>
<feature type="compositionally biased region" description="Low complexity" evidence="1">
    <location>
        <begin position="62"/>
        <end position="71"/>
    </location>
</feature>
<accession>A0ABW9ZGW2</accession>
<keyword evidence="4" id="KW-1185">Reference proteome</keyword>
<protein>
    <submittedName>
        <fullName evidence="3">Transposase</fullName>
    </submittedName>
</protein>
<sequence length="94" mass="10358">MRGDFLNATLFSSLSYARAGLTIWQADYDGSRPHSQLGWTRLVEFVSTLNPRRALALRYAKSSTPLSTTSPALQGRSNPKNELRTGQNLGQCQG</sequence>